<name>A0A9Q9SV44_MOOP1</name>
<reference evidence="2" key="2">
    <citation type="submission" date="2022-10" db="EMBL/GenBank/DDBJ databases">
        <authorList>
            <person name="Ngo T.-E."/>
        </authorList>
    </citation>
    <scope>NUCLEOTIDE SEQUENCE</scope>
    <source>
        <strain evidence="2">JHB</strain>
    </source>
</reference>
<evidence type="ECO:0000256" key="1">
    <source>
        <dbReference type="SAM" id="Phobius"/>
    </source>
</evidence>
<proteinExistence type="predicted"/>
<dbReference type="EMBL" id="CP017708">
    <property type="protein sequence ID" value="WAN70195.1"/>
    <property type="molecule type" value="Genomic_DNA"/>
</dbReference>
<protein>
    <submittedName>
        <fullName evidence="2">Uncharacterized protein</fullName>
    </submittedName>
</protein>
<evidence type="ECO:0000313" key="2">
    <source>
        <dbReference type="EMBL" id="WAN70195.1"/>
    </source>
</evidence>
<dbReference type="Proteomes" id="UP000176944">
    <property type="component" value="Chromosome"/>
</dbReference>
<sequence>MILGSDAASEQGISHTRPLHQDNKVHNIFCLLPIAYSLFPIAYCLFPIAYCLFPIPYSLFPIPSTSS</sequence>
<feature type="transmembrane region" description="Helical" evidence="1">
    <location>
        <begin position="34"/>
        <end position="53"/>
    </location>
</feature>
<keyword evidence="1" id="KW-0472">Membrane</keyword>
<gene>
    <name evidence="2" type="ORF">BJP36_39770</name>
</gene>
<reference evidence="2" key="1">
    <citation type="journal article" date="2017" name="Proc. Natl. Acad. Sci. U.S.A.">
        <title>Comparative genomics uncovers the prolific and distinctive metabolic potential of the cyanobacterial genus Moorea.</title>
        <authorList>
            <person name="Leao T."/>
            <person name="Castelao G."/>
            <person name="Korobeynikov A."/>
            <person name="Monroe E.A."/>
            <person name="Podell S."/>
            <person name="Glukhov E."/>
            <person name="Allen E.E."/>
            <person name="Gerwick W.H."/>
            <person name="Gerwick L."/>
        </authorList>
    </citation>
    <scope>NUCLEOTIDE SEQUENCE</scope>
    <source>
        <strain evidence="2">JHB</strain>
    </source>
</reference>
<keyword evidence="1" id="KW-0812">Transmembrane</keyword>
<organism evidence="2">
    <name type="scientific">Moorena producens (strain JHB)</name>
    <dbReference type="NCBI Taxonomy" id="1454205"/>
    <lineage>
        <taxon>Bacteria</taxon>
        <taxon>Bacillati</taxon>
        <taxon>Cyanobacteriota</taxon>
        <taxon>Cyanophyceae</taxon>
        <taxon>Coleofasciculales</taxon>
        <taxon>Coleofasciculaceae</taxon>
        <taxon>Moorena</taxon>
    </lineage>
</organism>
<dbReference type="AlphaFoldDB" id="A0A9Q9SV44"/>
<keyword evidence="1" id="KW-1133">Transmembrane helix</keyword>
<accession>A0A9Q9SV44</accession>